<dbReference type="EMBL" id="QBLH01003435">
    <property type="protein sequence ID" value="TGZ38433.1"/>
    <property type="molecule type" value="Genomic_DNA"/>
</dbReference>
<accession>A0A4S2JR85</accession>
<comment type="caution">
    <text evidence="2">The sequence shown here is derived from an EMBL/GenBank/DDBJ whole genome shotgun (WGS) entry which is preliminary data.</text>
</comment>
<evidence type="ECO:0000256" key="1">
    <source>
        <dbReference type="SAM" id="MobiDB-lite"/>
    </source>
</evidence>
<gene>
    <name evidence="2" type="ORF">DBV15_06736</name>
</gene>
<keyword evidence="3" id="KW-1185">Reference proteome</keyword>
<organism evidence="2 3">
    <name type="scientific">Temnothorax longispinosus</name>
    <dbReference type="NCBI Taxonomy" id="300112"/>
    <lineage>
        <taxon>Eukaryota</taxon>
        <taxon>Metazoa</taxon>
        <taxon>Ecdysozoa</taxon>
        <taxon>Arthropoda</taxon>
        <taxon>Hexapoda</taxon>
        <taxon>Insecta</taxon>
        <taxon>Pterygota</taxon>
        <taxon>Neoptera</taxon>
        <taxon>Endopterygota</taxon>
        <taxon>Hymenoptera</taxon>
        <taxon>Apocrita</taxon>
        <taxon>Aculeata</taxon>
        <taxon>Formicoidea</taxon>
        <taxon>Formicidae</taxon>
        <taxon>Myrmicinae</taxon>
        <taxon>Temnothorax</taxon>
    </lineage>
</organism>
<name>A0A4S2JR85_9HYME</name>
<reference evidence="2 3" key="1">
    <citation type="journal article" date="2019" name="Philos. Trans. R. Soc. Lond., B, Biol. Sci.">
        <title>Ant behaviour and brain gene expression of defending hosts depend on the ecological success of the intruding social parasite.</title>
        <authorList>
            <person name="Kaur R."/>
            <person name="Stoldt M."/>
            <person name="Jongepier E."/>
            <person name="Feldmeyer B."/>
            <person name="Menzel F."/>
            <person name="Bornberg-Bauer E."/>
            <person name="Foitzik S."/>
        </authorList>
    </citation>
    <scope>NUCLEOTIDE SEQUENCE [LARGE SCALE GENOMIC DNA]</scope>
    <source>
        <tissue evidence="2">Whole body</tissue>
    </source>
</reference>
<evidence type="ECO:0000313" key="3">
    <source>
        <dbReference type="Proteomes" id="UP000310200"/>
    </source>
</evidence>
<dbReference type="Proteomes" id="UP000310200">
    <property type="component" value="Unassembled WGS sequence"/>
</dbReference>
<evidence type="ECO:0000313" key="2">
    <source>
        <dbReference type="EMBL" id="TGZ38433.1"/>
    </source>
</evidence>
<feature type="region of interest" description="Disordered" evidence="1">
    <location>
        <begin position="1"/>
        <end position="55"/>
    </location>
</feature>
<proteinExistence type="predicted"/>
<sequence length="95" mass="11042">MHSIPRNVGKRRDVVERLRGNRNLSAKEEGRAGKSGGGRTWRSRMKRETRKNEGGLSFERLSRRKPKNEWHSETVEVAVVRWWREGRAPVPALLP</sequence>
<protein>
    <submittedName>
        <fullName evidence="2">Uncharacterized protein</fullName>
    </submittedName>
</protein>
<dbReference type="AlphaFoldDB" id="A0A4S2JR85"/>
<feature type="compositionally biased region" description="Basic and acidic residues" evidence="1">
    <location>
        <begin position="10"/>
        <end position="32"/>
    </location>
</feature>